<comment type="caution">
    <text evidence="8">The sequence shown here is derived from an EMBL/GenBank/DDBJ whole genome shotgun (WGS) entry which is preliminary data.</text>
</comment>
<keyword evidence="4" id="KW-0408">Iron</keyword>
<evidence type="ECO:0000256" key="1">
    <source>
        <dbReference type="ARBA" id="ARBA00006169"/>
    </source>
</evidence>
<dbReference type="PRINTS" id="PR00625">
    <property type="entry name" value="JDOMAIN"/>
</dbReference>
<dbReference type="PROSITE" id="PS50076">
    <property type="entry name" value="DNAJ_2"/>
    <property type="match status" value="1"/>
</dbReference>
<dbReference type="Pfam" id="PF00226">
    <property type="entry name" value="DnaJ"/>
    <property type="match status" value="1"/>
</dbReference>
<evidence type="ECO:0000259" key="7">
    <source>
        <dbReference type="PROSITE" id="PS51074"/>
    </source>
</evidence>
<keyword evidence="5" id="KW-0732">Signal</keyword>
<keyword evidence="9" id="KW-1185">Reference proteome</keyword>
<evidence type="ECO:0000313" key="8">
    <source>
        <dbReference type="EMBL" id="MPC16129.1"/>
    </source>
</evidence>
<evidence type="ECO:0000256" key="2">
    <source>
        <dbReference type="ARBA" id="ARBA00022723"/>
    </source>
</evidence>
<dbReference type="PANTHER" id="PTHR45255:SF1">
    <property type="entry name" value="DNAJ HOMOLOG SUBFAMILY C MEMBER 24"/>
    <property type="match status" value="1"/>
</dbReference>
<dbReference type="Pfam" id="PF05207">
    <property type="entry name" value="Zn_ribbon_CSL"/>
    <property type="match status" value="1"/>
</dbReference>
<sequence length="198" mass="22358">MARIAIFTLMIVLSQIAARRPLSTIQLTPEHLPGGWRGVGEVEVQGHSGSEERPVDTMTLYDVLGVSQDASETEIRQQYQELARQYHPDKSGVEGAKEKFLQVTEAWHVLGDTQKRREYDDQLKREKLYQEFPVSEELFLEDLEQDKEGGVYLHTCRCGGHYTLAAQDARSSTEKEVVVACDNCSLSILVLLNCDENT</sequence>
<feature type="domain" description="J" evidence="6">
    <location>
        <begin position="59"/>
        <end position="123"/>
    </location>
</feature>
<dbReference type="PROSITE" id="PS51074">
    <property type="entry name" value="DPH_MB"/>
    <property type="match status" value="1"/>
</dbReference>
<feature type="domain" description="DPH-type MB" evidence="7">
    <location>
        <begin position="134"/>
        <end position="193"/>
    </location>
</feature>
<comment type="similarity">
    <text evidence="1">Belongs to the DPH4 family.</text>
</comment>
<evidence type="ECO:0000313" key="9">
    <source>
        <dbReference type="Proteomes" id="UP000324222"/>
    </source>
</evidence>
<gene>
    <name evidence="8" type="primary">DNAJC24</name>
    <name evidence="8" type="ORF">E2C01_008949</name>
</gene>
<dbReference type="SMART" id="SM00271">
    <property type="entry name" value="DnaJ"/>
    <property type="match status" value="1"/>
</dbReference>
<dbReference type="EMBL" id="VSRR010000481">
    <property type="protein sequence ID" value="MPC16129.1"/>
    <property type="molecule type" value="Genomic_DNA"/>
</dbReference>
<dbReference type="OrthoDB" id="6342062at2759"/>
<name>A0A5B7D3A3_PORTR</name>
<dbReference type="InterPro" id="IPR036671">
    <property type="entry name" value="DPH_MB_sf"/>
</dbReference>
<dbReference type="AlphaFoldDB" id="A0A5B7D3A3"/>
<accession>A0A5B7D3A3</accession>
<evidence type="ECO:0000256" key="4">
    <source>
        <dbReference type="ARBA" id="ARBA00023004"/>
    </source>
</evidence>
<evidence type="ECO:0000256" key="3">
    <source>
        <dbReference type="ARBA" id="ARBA00022833"/>
    </source>
</evidence>
<dbReference type="Gene3D" id="1.10.287.110">
    <property type="entry name" value="DnaJ domain"/>
    <property type="match status" value="1"/>
</dbReference>
<dbReference type="GO" id="GO:0008198">
    <property type="term" value="F:ferrous iron binding"/>
    <property type="evidence" value="ECO:0007669"/>
    <property type="project" value="TreeGrafter"/>
</dbReference>
<dbReference type="Proteomes" id="UP000324222">
    <property type="component" value="Unassembled WGS sequence"/>
</dbReference>
<keyword evidence="3" id="KW-0862">Zinc</keyword>
<dbReference type="InterPro" id="IPR007872">
    <property type="entry name" value="DPH_MB_dom"/>
</dbReference>
<protein>
    <submittedName>
        <fullName evidence="8">DnaJ subfamily C member 24</fullName>
    </submittedName>
</protein>
<dbReference type="InterPro" id="IPR001623">
    <property type="entry name" value="DnaJ_domain"/>
</dbReference>
<evidence type="ECO:0000259" key="6">
    <source>
        <dbReference type="PROSITE" id="PS50076"/>
    </source>
</evidence>
<evidence type="ECO:0000256" key="5">
    <source>
        <dbReference type="SAM" id="SignalP"/>
    </source>
</evidence>
<reference evidence="8 9" key="1">
    <citation type="submission" date="2019-05" db="EMBL/GenBank/DDBJ databases">
        <title>Another draft genome of Portunus trituberculatus and its Hox gene families provides insights of decapod evolution.</title>
        <authorList>
            <person name="Jeong J.-H."/>
            <person name="Song I."/>
            <person name="Kim S."/>
            <person name="Choi T."/>
            <person name="Kim D."/>
            <person name="Ryu S."/>
            <person name="Kim W."/>
        </authorList>
    </citation>
    <scope>NUCLEOTIDE SEQUENCE [LARGE SCALE GENOMIC DNA]</scope>
    <source>
        <tissue evidence="8">Muscle</tissue>
    </source>
</reference>
<feature type="chain" id="PRO_5022921979" evidence="5">
    <location>
        <begin position="19"/>
        <end position="198"/>
    </location>
</feature>
<proteinExistence type="inferred from homology"/>
<organism evidence="8 9">
    <name type="scientific">Portunus trituberculatus</name>
    <name type="common">Swimming crab</name>
    <name type="synonym">Neptunus trituberculatus</name>
    <dbReference type="NCBI Taxonomy" id="210409"/>
    <lineage>
        <taxon>Eukaryota</taxon>
        <taxon>Metazoa</taxon>
        <taxon>Ecdysozoa</taxon>
        <taxon>Arthropoda</taxon>
        <taxon>Crustacea</taxon>
        <taxon>Multicrustacea</taxon>
        <taxon>Malacostraca</taxon>
        <taxon>Eumalacostraca</taxon>
        <taxon>Eucarida</taxon>
        <taxon>Decapoda</taxon>
        <taxon>Pleocyemata</taxon>
        <taxon>Brachyura</taxon>
        <taxon>Eubrachyura</taxon>
        <taxon>Portunoidea</taxon>
        <taxon>Portunidae</taxon>
        <taxon>Portuninae</taxon>
        <taxon>Portunus</taxon>
    </lineage>
</organism>
<dbReference type="PANTHER" id="PTHR45255">
    <property type="entry name" value="DNAJ HOMOLOG SUBFAMILY C MEMBER 24"/>
    <property type="match status" value="1"/>
</dbReference>
<keyword evidence="2" id="KW-0479">Metal-binding</keyword>
<dbReference type="InterPro" id="IPR036869">
    <property type="entry name" value="J_dom_sf"/>
</dbReference>
<dbReference type="CDD" id="cd06257">
    <property type="entry name" value="DnaJ"/>
    <property type="match status" value="1"/>
</dbReference>
<feature type="signal peptide" evidence="5">
    <location>
        <begin position="1"/>
        <end position="18"/>
    </location>
</feature>
<dbReference type="Gene3D" id="3.10.660.10">
    <property type="entry name" value="DPH Zinc finger"/>
    <property type="match status" value="1"/>
</dbReference>
<dbReference type="GO" id="GO:0001671">
    <property type="term" value="F:ATPase activator activity"/>
    <property type="evidence" value="ECO:0007669"/>
    <property type="project" value="TreeGrafter"/>
</dbReference>
<dbReference type="SUPFAM" id="SSF46565">
    <property type="entry name" value="Chaperone J-domain"/>
    <property type="match status" value="1"/>
</dbReference>